<name>A0ABM1ZRC9_AEDAL</name>
<feature type="domain" description="Peptidase S1" evidence="4">
    <location>
        <begin position="47"/>
        <end position="288"/>
    </location>
</feature>
<dbReference type="PANTHER" id="PTHR24253:SF153">
    <property type="entry name" value="SERINE PROTEASE HEPSIN"/>
    <property type="match status" value="1"/>
</dbReference>
<feature type="signal peptide" evidence="3">
    <location>
        <begin position="1"/>
        <end position="33"/>
    </location>
</feature>
<organism evidence="5 6">
    <name type="scientific">Aedes albopictus</name>
    <name type="common">Asian tiger mosquito</name>
    <name type="synonym">Stegomyia albopicta</name>
    <dbReference type="NCBI Taxonomy" id="7160"/>
    <lineage>
        <taxon>Eukaryota</taxon>
        <taxon>Metazoa</taxon>
        <taxon>Ecdysozoa</taxon>
        <taxon>Arthropoda</taxon>
        <taxon>Hexapoda</taxon>
        <taxon>Insecta</taxon>
        <taxon>Pterygota</taxon>
        <taxon>Neoptera</taxon>
        <taxon>Endopterygota</taxon>
        <taxon>Diptera</taxon>
        <taxon>Nematocera</taxon>
        <taxon>Culicoidea</taxon>
        <taxon>Culicidae</taxon>
        <taxon>Culicinae</taxon>
        <taxon>Aedini</taxon>
        <taxon>Aedes</taxon>
        <taxon>Stegomyia</taxon>
    </lineage>
</organism>
<evidence type="ECO:0000259" key="4">
    <source>
        <dbReference type="PROSITE" id="PS50240"/>
    </source>
</evidence>
<dbReference type="InterPro" id="IPR009003">
    <property type="entry name" value="Peptidase_S1_PA"/>
</dbReference>
<evidence type="ECO:0000313" key="6">
    <source>
        <dbReference type="Proteomes" id="UP000069940"/>
    </source>
</evidence>
<dbReference type="Gene3D" id="2.40.10.10">
    <property type="entry name" value="Trypsin-like serine proteases"/>
    <property type="match status" value="1"/>
</dbReference>
<accession>A0ABM1ZRC9</accession>
<dbReference type="GeneID" id="109398744"/>
<dbReference type="SMART" id="SM00020">
    <property type="entry name" value="Tryp_SPc"/>
    <property type="match status" value="1"/>
</dbReference>
<dbReference type="PROSITE" id="PS50240">
    <property type="entry name" value="TRYPSIN_DOM"/>
    <property type="match status" value="1"/>
</dbReference>
<dbReference type="SUPFAM" id="SSF50494">
    <property type="entry name" value="Trypsin-like serine proteases"/>
    <property type="match status" value="1"/>
</dbReference>
<dbReference type="RefSeq" id="XP_019526677.2">
    <property type="nucleotide sequence ID" value="XM_019671132.3"/>
</dbReference>
<dbReference type="EnsemblMetazoa" id="AALFPA23_020966.R30929">
    <property type="protein sequence ID" value="AALFPA23_020966.P30929"/>
    <property type="gene ID" value="AALFPA23_020966"/>
</dbReference>
<proteinExistence type="inferred from homology"/>
<dbReference type="Pfam" id="PF00089">
    <property type="entry name" value="Trypsin"/>
    <property type="match status" value="1"/>
</dbReference>
<reference evidence="6" key="1">
    <citation type="journal article" date="2015" name="Proc. Natl. Acad. Sci. U.S.A.">
        <title>Genome sequence of the Asian Tiger mosquito, Aedes albopictus, reveals insights into its biology, genetics, and evolution.</title>
        <authorList>
            <person name="Chen X.G."/>
            <person name="Jiang X."/>
            <person name="Gu J."/>
            <person name="Xu M."/>
            <person name="Wu Y."/>
            <person name="Deng Y."/>
            <person name="Zhang C."/>
            <person name="Bonizzoni M."/>
            <person name="Dermauw W."/>
            <person name="Vontas J."/>
            <person name="Armbruster P."/>
            <person name="Huang X."/>
            <person name="Yang Y."/>
            <person name="Zhang H."/>
            <person name="He W."/>
            <person name="Peng H."/>
            <person name="Liu Y."/>
            <person name="Wu K."/>
            <person name="Chen J."/>
            <person name="Lirakis M."/>
            <person name="Topalis P."/>
            <person name="Van Leeuwen T."/>
            <person name="Hall A.B."/>
            <person name="Jiang X."/>
            <person name="Thorpe C."/>
            <person name="Mueller R.L."/>
            <person name="Sun C."/>
            <person name="Waterhouse R.M."/>
            <person name="Yan G."/>
            <person name="Tu Z.J."/>
            <person name="Fang X."/>
            <person name="James A.A."/>
        </authorList>
    </citation>
    <scope>NUCLEOTIDE SEQUENCE [LARGE SCALE GENOMIC DNA]</scope>
    <source>
        <strain evidence="6">Foshan</strain>
    </source>
</reference>
<dbReference type="Proteomes" id="UP000069940">
    <property type="component" value="Unassembled WGS sequence"/>
</dbReference>
<dbReference type="InterPro" id="IPR043504">
    <property type="entry name" value="Peptidase_S1_PA_chymotrypsin"/>
</dbReference>
<dbReference type="PROSITE" id="PS51257">
    <property type="entry name" value="PROKAR_LIPOPROTEIN"/>
    <property type="match status" value="1"/>
</dbReference>
<keyword evidence="3" id="KW-0732">Signal</keyword>
<evidence type="ECO:0000256" key="3">
    <source>
        <dbReference type="SAM" id="SignalP"/>
    </source>
</evidence>
<comment type="similarity">
    <text evidence="2">Belongs to the peptidase S1 family. CLIP subfamily.</text>
</comment>
<dbReference type="InterPro" id="IPR001254">
    <property type="entry name" value="Trypsin_dom"/>
</dbReference>
<dbReference type="PANTHER" id="PTHR24253">
    <property type="entry name" value="TRANSMEMBRANE PROTEASE SERINE"/>
    <property type="match status" value="1"/>
</dbReference>
<evidence type="ECO:0000256" key="2">
    <source>
        <dbReference type="ARBA" id="ARBA00024195"/>
    </source>
</evidence>
<evidence type="ECO:0000256" key="1">
    <source>
        <dbReference type="ARBA" id="ARBA00023157"/>
    </source>
</evidence>
<keyword evidence="1" id="KW-1015">Disulfide bond</keyword>
<sequence>MLGGRCRMSRFTVLLLNTILASCGGLWLRMVDGQSVCGIRQTKNESVVDGEQIGPGEWPWHVGVYWWKGSKLNPPDRVCEGALVDREGWILTASNCLKSSEGDLLDMKGMIVHVGLVALQQNTEKSRRFHVENVVLNAELDLALIRLKVYDEWEGMPICMTDGVEDFEKIYGRSVYVLQQSHRHRLGGFEIVKLQLEREVVCYGPNLAVKARSVSDSNIKLKTKDTKYHSTARGTPLYVKSPGGWTLLGISNKIQTAIPGTLCQPGDYESFLNVNLAPVSVWFSNERENDGIESVETSTE</sequence>
<reference evidence="5" key="2">
    <citation type="submission" date="2025-05" db="UniProtKB">
        <authorList>
            <consortium name="EnsemblMetazoa"/>
        </authorList>
    </citation>
    <scope>IDENTIFICATION</scope>
    <source>
        <strain evidence="5">Foshan</strain>
    </source>
</reference>
<protein>
    <recommendedName>
        <fullName evidence="4">Peptidase S1 domain-containing protein</fullName>
    </recommendedName>
</protein>
<feature type="chain" id="PRO_5045430269" description="Peptidase S1 domain-containing protein" evidence="3">
    <location>
        <begin position="34"/>
        <end position="300"/>
    </location>
</feature>
<evidence type="ECO:0000313" key="5">
    <source>
        <dbReference type="EnsemblMetazoa" id="AALFPA23_020966.P30929"/>
    </source>
</evidence>
<keyword evidence="6" id="KW-1185">Reference proteome</keyword>